<evidence type="ECO:0000313" key="2">
    <source>
        <dbReference type="EMBL" id="OGZ79527.1"/>
    </source>
</evidence>
<dbReference type="InterPro" id="IPR051083">
    <property type="entry name" value="GrpII_Intron_Splice-Mob/Def"/>
</dbReference>
<dbReference type="EMBL" id="MHPJ01000002">
    <property type="protein sequence ID" value="OGZ79527.1"/>
    <property type="molecule type" value="Genomic_DNA"/>
</dbReference>
<dbReference type="PANTHER" id="PTHR34047:SF8">
    <property type="entry name" value="PROTEIN YKFC"/>
    <property type="match status" value="1"/>
</dbReference>
<protein>
    <recommendedName>
        <fullName evidence="1">Reverse transcriptase domain-containing protein</fullName>
    </recommendedName>
</protein>
<gene>
    <name evidence="2" type="ORF">A2358_03640</name>
</gene>
<dbReference type="STRING" id="1802223.A2358_03640"/>
<dbReference type="AlphaFoldDB" id="A0A1G2IY34"/>
<dbReference type="Gene3D" id="3.30.70.270">
    <property type="match status" value="1"/>
</dbReference>
<dbReference type="SUPFAM" id="SSF56672">
    <property type="entry name" value="DNA/RNA polymerases"/>
    <property type="match status" value="1"/>
</dbReference>
<proteinExistence type="predicted"/>
<dbReference type="Proteomes" id="UP000178650">
    <property type="component" value="Unassembled WGS sequence"/>
</dbReference>
<sequence length="404" mass="47716">MNEIFTFEKMYKAYLDCRKTKRNTINALKFEYNLERNIYQLQKELETKTYKPGRSICFVAKEPSLREIFAASFRDRVVHHLLIREINKIGEKTLIFDTFSCRKSKGTHAAVARLKNFIKKATENYKKEAFYIQLDISGFFMAINHNILYKIFEKMILKQKKTNHWKNDMLWLAKNIIFHKPTENYIIKSPPSLFDLIPKRKSLFGAKENKGLPIGNYSSQFFANLYLNELDQFVKRNLECEYYVRYVDDFIVLNKNRSAFINFENKINNFLQKELDLELNFKKTKFCPISKGIEFLGYFIKPGYVLVKQSVVKRFKNKLNNVIPSLTGNPHSLVGVDFRPYRTFGFRGNDKSIQSVLATINSYYGHFRYAFSFNLRKAIFQKHLSMGLKGKFLAPPNYNKIIFK</sequence>
<reference evidence="2 3" key="1">
    <citation type="journal article" date="2016" name="Nat. Commun.">
        <title>Thousands of microbial genomes shed light on interconnected biogeochemical processes in an aquifer system.</title>
        <authorList>
            <person name="Anantharaman K."/>
            <person name="Brown C.T."/>
            <person name="Hug L.A."/>
            <person name="Sharon I."/>
            <person name="Castelle C.J."/>
            <person name="Probst A.J."/>
            <person name="Thomas B.C."/>
            <person name="Singh A."/>
            <person name="Wilkins M.J."/>
            <person name="Karaoz U."/>
            <person name="Brodie E.L."/>
            <person name="Williams K.H."/>
            <person name="Hubbard S.S."/>
            <person name="Banfield J.F."/>
        </authorList>
    </citation>
    <scope>NUCLEOTIDE SEQUENCE [LARGE SCALE GENOMIC DNA]</scope>
</reference>
<dbReference type="PROSITE" id="PS50878">
    <property type="entry name" value="RT_POL"/>
    <property type="match status" value="1"/>
</dbReference>
<name>A0A1G2IY34_9BACT</name>
<accession>A0A1G2IY34</accession>
<evidence type="ECO:0000313" key="3">
    <source>
        <dbReference type="Proteomes" id="UP000178650"/>
    </source>
</evidence>
<dbReference type="CDD" id="cd01651">
    <property type="entry name" value="RT_G2_intron"/>
    <property type="match status" value="1"/>
</dbReference>
<dbReference type="InterPro" id="IPR000477">
    <property type="entry name" value="RT_dom"/>
</dbReference>
<feature type="domain" description="Reverse transcriptase" evidence="1">
    <location>
        <begin position="39"/>
        <end position="300"/>
    </location>
</feature>
<dbReference type="InterPro" id="IPR043502">
    <property type="entry name" value="DNA/RNA_pol_sf"/>
</dbReference>
<dbReference type="PANTHER" id="PTHR34047">
    <property type="entry name" value="NUCLEAR INTRON MATURASE 1, MITOCHONDRIAL-RELATED"/>
    <property type="match status" value="1"/>
</dbReference>
<comment type="caution">
    <text evidence="2">The sequence shown here is derived from an EMBL/GenBank/DDBJ whole genome shotgun (WGS) entry which is preliminary data.</text>
</comment>
<dbReference type="InterPro" id="IPR043128">
    <property type="entry name" value="Rev_trsase/Diguanyl_cyclase"/>
</dbReference>
<dbReference type="Pfam" id="PF00078">
    <property type="entry name" value="RVT_1"/>
    <property type="match status" value="1"/>
</dbReference>
<organism evidence="2 3">
    <name type="scientific">Candidatus Staskawiczbacteria bacterium RIFOXYB1_FULL_37_44</name>
    <dbReference type="NCBI Taxonomy" id="1802223"/>
    <lineage>
        <taxon>Bacteria</taxon>
        <taxon>Candidatus Staskawicziibacteriota</taxon>
    </lineage>
</organism>
<evidence type="ECO:0000259" key="1">
    <source>
        <dbReference type="PROSITE" id="PS50878"/>
    </source>
</evidence>